<dbReference type="Proteomes" id="UP000288805">
    <property type="component" value="Unassembled WGS sequence"/>
</dbReference>
<dbReference type="Gene3D" id="3.40.50.300">
    <property type="entry name" value="P-loop containing nucleotide triphosphate hydrolases"/>
    <property type="match status" value="1"/>
</dbReference>
<dbReference type="AlphaFoldDB" id="A0A438I9G2"/>
<dbReference type="EMBL" id="QGNW01000130">
    <property type="protein sequence ID" value="RVW93363.1"/>
    <property type="molecule type" value="Genomic_DNA"/>
</dbReference>
<comment type="caution">
    <text evidence="2">The sequence shown here is derived from an EMBL/GenBank/DDBJ whole genome shotgun (WGS) entry which is preliminary data.</text>
</comment>
<gene>
    <name evidence="2" type="ORF">CK203_022241</name>
</gene>
<sequence>MFSSSMKSLEGQSSSPGACSKSCIGEAIAVKQVEAPETKICLSSCHRRGCCGPKEETENVVMQLVEGDERSRAVSIVGMGSIGKTTLAKKVYNDAELFIVFKIIEHEFMHR</sequence>
<evidence type="ECO:0000313" key="3">
    <source>
        <dbReference type="Proteomes" id="UP000288805"/>
    </source>
</evidence>
<dbReference type="GO" id="GO:0043531">
    <property type="term" value="F:ADP binding"/>
    <property type="evidence" value="ECO:0007669"/>
    <property type="project" value="InterPro"/>
</dbReference>
<organism evidence="2 3">
    <name type="scientific">Vitis vinifera</name>
    <name type="common">Grape</name>
    <dbReference type="NCBI Taxonomy" id="29760"/>
    <lineage>
        <taxon>Eukaryota</taxon>
        <taxon>Viridiplantae</taxon>
        <taxon>Streptophyta</taxon>
        <taxon>Embryophyta</taxon>
        <taxon>Tracheophyta</taxon>
        <taxon>Spermatophyta</taxon>
        <taxon>Magnoliopsida</taxon>
        <taxon>eudicotyledons</taxon>
        <taxon>Gunneridae</taxon>
        <taxon>Pentapetalae</taxon>
        <taxon>rosids</taxon>
        <taxon>Vitales</taxon>
        <taxon>Vitaceae</taxon>
        <taxon>Viteae</taxon>
        <taxon>Vitis</taxon>
    </lineage>
</organism>
<dbReference type="InterPro" id="IPR027417">
    <property type="entry name" value="P-loop_NTPase"/>
</dbReference>
<protein>
    <recommendedName>
        <fullName evidence="1">NB-ARC domain-containing protein</fullName>
    </recommendedName>
</protein>
<evidence type="ECO:0000313" key="2">
    <source>
        <dbReference type="EMBL" id="RVW93363.1"/>
    </source>
</evidence>
<dbReference type="InterPro" id="IPR002182">
    <property type="entry name" value="NB-ARC"/>
</dbReference>
<feature type="domain" description="NB-ARC" evidence="1">
    <location>
        <begin position="55"/>
        <end position="97"/>
    </location>
</feature>
<proteinExistence type="predicted"/>
<dbReference type="Pfam" id="PF00931">
    <property type="entry name" value="NB-ARC"/>
    <property type="match status" value="1"/>
</dbReference>
<reference evidence="2 3" key="1">
    <citation type="journal article" date="2018" name="PLoS Genet.">
        <title>Population sequencing reveals clonal diversity and ancestral inbreeding in the grapevine cultivar Chardonnay.</title>
        <authorList>
            <person name="Roach M.J."/>
            <person name="Johnson D.L."/>
            <person name="Bohlmann J."/>
            <person name="van Vuuren H.J."/>
            <person name="Jones S.J."/>
            <person name="Pretorius I.S."/>
            <person name="Schmidt S.A."/>
            <person name="Borneman A.R."/>
        </authorList>
    </citation>
    <scope>NUCLEOTIDE SEQUENCE [LARGE SCALE GENOMIC DNA]</scope>
    <source>
        <strain evidence="3">cv. Chardonnay</strain>
        <tissue evidence="2">Leaf</tissue>
    </source>
</reference>
<accession>A0A438I9G2</accession>
<evidence type="ECO:0000259" key="1">
    <source>
        <dbReference type="Pfam" id="PF00931"/>
    </source>
</evidence>
<name>A0A438I9G2_VITVI</name>
<dbReference type="SUPFAM" id="SSF52540">
    <property type="entry name" value="P-loop containing nucleoside triphosphate hydrolases"/>
    <property type="match status" value="1"/>
</dbReference>